<dbReference type="Proteomes" id="UP000828390">
    <property type="component" value="Unassembled WGS sequence"/>
</dbReference>
<gene>
    <name evidence="1" type="ORF">DPMN_005299</name>
</gene>
<reference evidence="1" key="1">
    <citation type="journal article" date="2019" name="bioRxiv">
        <title>The Genome of the Zebra Mussel, Dreissena polymorpha: A Resource for Invasive Species Research.</title>
        <authorList>
            <person name="McCartney M.A."/>
            <person name="Auch B."/>
            <person name="Kono T."/>
            <person name="Mallez S."/>
            <person name="Zhang Y."/>
            <person name="Obille A."/>
            <person name="Becker A."/>
            <person name="Abrahante J.E."/>
            <person name="Garbe J."/>
            <person name="Badalamenti J.P."/>
            <person name="Herman A."/>
            <person name="Mangelson H."/>
            <person name="Liachko I."/>
            <person name="Sullivan S."/>
            <person name="Sone E.D."/>
            <person name="Koren S."/>
            <person name="Silverstein K.A.T."/>
            <person name="Beckman K.B."/>
            <person name="Gohl D.M."/>
        </authorList>
    </citation>
    <scope>NUCLEOTIDE SEQUENCE</scope>
    <source>
        <strain evidence="1">Duluth1</strain>
        <tissue evidence="1">Whole animal</tissue>
    </source>
</reference>
<dbReference type="EMBL" id="JAIWYP010000001">
    <property type="protein sequence ID" value="KAH3881374.1"/>
    <property type="molecule type" value="Genomic_DNA"/>
</dbReference>
<keyword evidence="2" id="KW-1185">Reference proteome</keyword>
<name>A0A9D4MSZ7_DREPO</name>
<comment type="caution">
    <text evidence="1">The sequence shown here is derived from an EMBL/GenBank/DDBJ whole genome shotgun (WGS) entry which is preliminary data.</text>
</comment>
<proteinExistence type="predicted"/>
<organism evidence="1 2">
    <name type="scientific">Dreissena polymorpha</name>
    <name type="common">Zebra mussel</name>
    <name type="synonym">Mytilus polymorpha</name>
    <dbReference type="NCBI Taxonomy" id="45954"/>
    <lineage>
        <taxon>Eukaryota</taxon>
        <taxon>Metazoa</taxon>
        <taxon>Spiralia</taxon>
        <taxon>Lophotrochozoa</taxon>
        <taxon>Mollusca</taxon>
        <taxon>Bivalvia</taxon>
        <taxon>Autobranchia</taxon>
        <taxon>Heteroconchia</taxon>
        <taxon>Euheterodonta</taxon>
        <taxon>Imparidentia</taxon>
        <taxon>Neoheterodontei</taxon>
        <taxon>Myida</taxon>
        <taxon>Dreissenoidea</taxon>
        <taxon>Dreissenidae</taxon>
        <taxon>Dreissena</taxon>
    </lineage>
</organism>
<accession>A0A9D4MSZ7</accession>
<protein>
    <submittedName>
        <fullName evidence="1">Uncharacterized protein</fullName>
    </submittedName>
</protein>
<evidence type="ECO:0000313" key="2">
    <source>
        <dbReference type="Proteomes" id="UP000828390"/>
    </source>
</evidence>
<dbReference type="AlphaFoldDB" id="A0A9D4MSZ7"/>
<evidence type="ECO:0000313" key="1">
    <source>
        <dbReference type="EMBL" id="KAH3881374.1"/>
    </source>
</evidence>
<sequence>MESDDRESTARYSTFCRATAVHPSHHDGSSLDALSASKTCAKCTRISASFIMDASMRLVHRMRRHPYQARGLDPLRAAWPMSNAPKRPAACGRGSILGPAASPPWRAVRSTRGASHAQLPPLRAPNRHRAGRGFPLAGESAPCLRVPARQPGPRRISTGARPRLPGRILRVNSADQPICLYAVPRTLELSLQSSFHFSLTVLVRYRTHASI</sequence>
<reference evidence="1" key="2">
    <citation type="submission" date="2020-11" db="EMBL/GenBank/DDBJ databases">
        <authorList>
            <person name="McCartney M.A."/>
            <person name="Auch B."/>
            <person name="Kono T."/>
            <person name="Mallez S."/>
            <person name="Becker A."/>
            <person name="Gohl D.M."/>
            <person name="Silverstein K.A.T."/>
            <person name="Koren S."/>
            <person name="Bechman K.B."/>
            <person name="Herman A."/>
            <person name="Abrahante J.E."/>
            <person name="Garbe J."/>
        </authorList>
    </citation>
    <scope>NUCLEOTIDE SEQUENCE</scope>
    <source>
        <strain evidence="1">Duluth1</strain>
        <tissue evidence="1">Whole animal</tissue>
    </source>
</reference>